<evidence type="ECO:0000313" key="4">
    <source>
        <dbReference type="Proteomes" id="UP001626550"/>
    </source>
</evidence>
<sequence>MGFTAEDIQEALDSGCANLEQVLDLLTNSKSSSNPNALTLRPSIKAGNRPIDDSSSTSIADPENEIDSPGQADLLIESKVINTPEHIVMEMQKKEAEETRRKLLEEKRQDAELKERLRRDIEEDKKMRAQKNQVEPTVSSSSEQKPALNQPSNPSNQDYVFKLSIARTRPIIIKLPNSANLGDLCGEIQKQIVNVRDCSSRSLASDCITITQGDWPRKPFVKPQNNADRLKKLTDLEFPLQCPLFLDHKKCIHRSEPEPTIEPADNEVNAPMEISDEDSEEEMEDRPANPLPFLPMPLLPGMDPLPVHGGTTLGGISVTDSSAANAASVFHSIC</sequence>
<protein>
    <recommendedName>
        <fullName evidence="2">UBA domain-containing protein</fullName>
    </recommendedName>
</protein>
<feature type="compositionally biased region" description="Basic and acidic residues" evidence="1">
    <location>
        <begin position="116"/>
        <end position="127"/>
    </location>
</feature>
<feature type="region of interest" description="Disordered" evidence="1">
    <location>
        <begin position="29"/>
        <end position="72"/>
    </location>
</feature>
<gene>
    <name evidence="3" type="ORF">Ciccas_003394</name>
</gene>
<feature type="compositionally biased region" description="Polar residues" evidence="1">
    <location>
        <begin position="130"/>
        <end position="157"/>
    </location>
</feature>
<feature type="region of interest" description="Disordered" evidence="1">
    <location>
        <begin position="116"/>
        <end position="157"/>
    </location>
</feature>
<evidence type="ECO:0000313" key="3">
    <source>
        <dbReference type="EMBL" id="KAL3317954.1"/>
    </source>
</evidence>
<dbReference type="InterPro" id="IPR015940">
    <property type="entry name" value="UBA"/>
</dbReference>
<feature type="domain" description="UBA" evidence="2">
    <location>
        <begin position="1"/>
        <end position="29"/>
    </location>
</feature>
<comment type="caution">
    <text evidence="3">The sequence shown here is derived from an EMBL/GenBank/DDBJ whole genome shotgun (WGS) entry which is preliminary data.</text>
</comment>
<dbReference type="Proteomes" id="UP001626550">
    <property type="component" value="Unassembled WGS sequence"/>
</dbReference>
<dbReference type="AlphaFoldDB" id="A0ABD2QEI1"/>
<proteinExistence type="predicted"/>
<organism evidence="3 4">
    <name type="scientific">Cichlidogyrus casuarinus</name>
    <dbReference type="NCBI Taxonomy" id="1844966"/>
    <lineage>
        <taxon>Eukaryota</taxon>
        <taxon>Metazoa</taxon>
        <taxon>Spiralia</taxon>
        <taxon>Lophotrochozoa</taxon>
        <taxon>Platyhelminthes</taxon>
        <taxon>Monogenea</taxon>
        <taxon>Monopisthocotylea</taxon>
        <taxon>Dactylogyridea</taxon>
        <taxon>Ancyrocephalidae</taxon>
        <taxon>Cichlidogyrus</taxon>
    </lineage>
</organism>
<accession>A0ABD2QEI1</accession>
<evidence type="ECO:0000256" key="1">
    <source>
        <dbReference type="SAM" id="MobiDB-lite"/>
    </source>
</evidence>
<keyword evidence="4" id="KW-1185">Reference proteome</keyword>
<name>A0ABD2QEI1_9PLAT</name>
<evidence type="ECO:0000259" key="2">
    <source>
        <dbReference type="PROSITE" id="PS50030"/>
    </source>
</evidence>
<dbReference type="EMBL" id="JBJKFK010000306">
    <property type="protein sequence ID" value="KAL3317954.1"/>
    <property type="molecule type" value="Genomic_DNA"/>
</dbReference>
<reference evidence="3 4" key="1">
    <citation type="submission" date="2024-11" db="EMBL/GenBank/DDBJ databases">
        <title>Adaptive evolution of stress response genes in parasites aligns with host niche diversity.</title>
        <authorList>
            <person name="Hahn C."/>
            <person name="Resl P."/>
        </authorList>
    </citation>
    <scope>NUCLEOTIDE SEQUENCE [LARGE SCALE GENOMIC DNA]</scope>
    <source>
        <strain evidence="3">EGGRZ-B1_66</strain>
        <tissue evidence="3">Body</tissue>
    </source>
</reference>
<dbReference type="PROSITE" id="PS50030">
    <property type="entry name" value="UBA"/>
    <property type="match status" value="1"/>
</dbReference>